<proteinExistence type="predicted"/>
<dbReference type="AlphaFoldDB" id="A0A2P5D708"/>
<organism evidence="2 3">
    <name type="scientific">Parasponia andersonii</name>
    <name type="common">Sponia andersonii</name>
    <dbReference type="NCBI Taxonomy" id="3476"/>
    <lineage>
        <taxon>Eukaryota</taxon>
        <taxon>Viridiplantae</taxon>
        <taxon>Streptophyta</taxon>
        <taxon>Embryophyta</taxon>
        <taxon>Tracheophyta</taxon>
        <taxon>Spermatophyta</taxon>
        <taxon>Magnoliopsida</taxon>
        <taxon>eudicotyledons</taxon>
        <taxon>Gunneridae</taxon>
        <taxon>Pentapetalae</taxon>
        <taxon>rosids</taxon>
        <taxon>fabids</taxon>
        <taxon>Rosales</taxon>
        <taxon>Cannabaceae</taxon>
        <taxon>Parasponia</taxon>
    </lineage>
</organism>
<evidence type="ECO:0000256" key="1">
    <source>
        <dbReference type="SAM" id="MobiDB-lite"/>
    </source>
</evidence>
<evidence type="ECO:0000313" key="3">
    <source>
        <dbReference type="Proteomes" id="UP000237105"/>
    </source>
</evidence>
<sequence length="59" mass="6448">MNNTAIYICYGSTQFIIFRPPLDGSWRAHSDSDALPSQAGPPRPALRTARRRGGTFAIA</sequence>
<accession>A0A2P5D708</accession>
<dbReference type="Proteomes" id="UP000237105">
    <property type="component" value="Unassembled WGS sequence"/>
</dbReference>
<protein>
    <submittedName>
        <fullName evidence="2">Uncharacterized protein</fullName>
    </submittedName>
</protein>
<comment type="caution">
    <text evidence="2">The sequence shown here is derived from an EMBL/GenBank/DDBJ whole genome shotgun (WGS) entry which is preliminary data.</text>
</comment>
<evidence type="ECO:0000313" key="2">
    <source>
        <dbReference type="EMBL" id="PON69093.1"/>
    </source>
</evidence>
<feature type="region of interest" description="Disordered" evidence="1">
    <location>
        <begin position="27"/>
        <end position="59"/>
    </location>
</feature>
<reference evidence="3" key="1">
    <citation type="submission" date="2016-06" db="EMBL/GenBank/DDBJ databases">
        <title>Parallel loss of symbiosis genes in relatives of nitrogen-fixing non-legume Parasponia.</title>
        <authorList>
            <person name="Van Velzen R."/>
            <person name="Holmer R."/>
            <person name="Bu F."/>
            <person name="Rutten L."/>
            <person name="Van Zeijl A."/>
            <person name="Liu W."/>
            <person name="Santuari L."/>
            <person name="Cao Q."/>
            <person name="Sharma T."/>
            <person name="Shen D."/>
            <person name="Roswanjaya Y."/>
            <person name="Wardhani T."/>
            <person name="Kalhor M.S."/>
            <person name="Jansen J."/>
            <person name="Van den Hoogen J."/>
            <person name="Gungor B."/>
            <person name="Hartog M."/>
            <person name="Hontelez J."/>
            <person name="Verver J."/>
            <person name="Yang W.-C."/>
            <person name="Schijlen E."/>
            <person name="Repin R."/>
            <person name="Schilthuizen M."/>
            <person name="Schranz E."/>
            <person name="Heidstra R."/>
            <person name="Miyata K."/>
            <person name="Fedorova E."/>
            <person name="Kohlen W."/>
            <person name="Bisseling T."/>
            <person name="Smit S."/>
            <person name="Geurts R."/>
        </authorList>
    </citation>
    <scope>NUCLEOTIDE SEQUENCE [LARGE SCALE GENOMIC DNA]</scope>
    <source>
        <strain evidence="3">cv. WU1-14</strain>
    </source>
</reference>
<dbReference type="EMBL" id="JXTB01000058">
    <property type="protein sequence ID" value="PON69093.1"/>
    <property type="molecule type" value="Genomic_DNA"/>
</dbReference>
<gene>
    <name evidence="2" type="ORF">PanWU01x14_091180</name>
</gene>
<name>A0A2P5D708_PARAD</name>
<keyword evidence="3" id="KW-1185">Reference proteome</keyword>